<accession>A0ABT3JEP5</accession>
<dbReference type="SMART" id="SM00894">
    <property type="entry name" value="Excalibur"/>
    <property type="match status" value="1"/>
</dbReference>
<feature type="domain" description="Excalibur calcium-binding" evidence="1">
    <location>
        <begin position="29"/>
        <end position="65"/>
    </location>
</feature>
<dbReference type="Pfam" id="PF05901">
    <property type="entry name" value="Excalibur"/>
    <property type="match status" value="1"/>
</dbReference>
<proteinExistence type="predicted"/>
<keyword evidence="3" id="KW-1185">Reference proteome</keyword>
<reference evidence="2 3" key="1">
    <citation type="submission" date="2022-10" db="EMBL/GenBank/DDBJ databases">
        <title>Sphingomonas sp.</title>
        <authorList>
            <person name="Jin C."/>
        </authorList>
    </citation>
    <scope>NUCLEOTIDE SEQUENCE [LARGE SCALE GENOMIC DNA]</scope>
    <source>
        <strain evidence="2 3">BN140010</strain>
    </source>
</reference>
<dbReference type="EMBL" id="JAPDOB010000001">
    <property type="protein sequence ID" value="MCW3797404.1"/>
    <property type="molecule type" value="Genomic_DNA"/>
</dbReference>
<dbReference type="InterPro" id="IPR008613">
    <property type="entry name" value="Excalibur_Ca-bd_domain"/>
</dbReference>
<evidence type="ECO:0000313" key="2">
    <source>
        <dbReference type="EMBL" id="MCW3797404.1"/>
    </source>
</evidence>
<comment type="caution">
    <text evidence="2">The sequence shown here is derived from an EMBL/GenBank/DDBJ whole genome shotgun (WGS) entry which is preliminary data.</text>
</comment>
<sequence length="70" mass="7442">MLASVTLGVFVLGLIVSNWAVLRAKLPTYYPNCAWARAAGAAPIKRGSPGYRVGLDADDDGVACEQYRKG</sequence>
<gene>
    <name evidence="2" type="ORF">OMW55_06245</name>
</gene>
<evidence type="ECO:0000259" key="1">
    <source>
        <dbReference type="SMART" id="SM00894"/>
    </source>
</evidence>
<organism evidence="2 3">
    <name type="scientific">Sphingomonas arvum</name>
    <dbReference type="NCBI Taxonomy" id="2992113"/>
    <lineage>
        <taxon>Bacteria</taxon>
        <taxon>Pseudomonadati</taxon>
        <taxon>Pseudomonadota</taxon>
        <taxon>Alphaproteobacteria</taxon>
        <taxon>Sphingomonadales</taxon>
        <taxon>Sphingomonadaceae</taxon>
        <taxon>Sphingomonas</taxon>
    </lineage>
</organism>
<protein>
    <submittedName>
        <fullName evidence="2">Excalibur calcium-binding domain-containing protein</fullName>
    </submittedName>
</protein>
<evidence type="ECO:0000313" key="3">
    <source>
        <dbReference type="Proteomes" id="UP001526246"/>
    </source>
</evidence>
<dbReference type="RefSeq" id="WP_264882026.1">
    <property type="nucleotide sequence ID" value="NZ_JAPDOB010000001.1"/>
</dbReference>
<name>A0ABT3JEP5_9SPHN</name>
<dbReference type="Proteomes" id="UP001526246">
    <property type="component" value="Unassembled WGS sequence"/>
</dbReference>